<proteinExistence type="predicted"/>
<sequence length="403" mass="47353">MKIYAPNIHFFAFQLYKGANVEKSLTKQDIQLWHSANHIVHNTLKYDLQLTRRIVDISNEPKGSRVELIKLSEVKDGDYSINFAGDFQDNNQHQNQDILIKGFVYPIRIYDSYGLWLNLRRPEKEDDNTNTKDVDISLLSQFNPQNCLNLNQTDKKHKYFLGQTLLITGWITLEDKQNQTNPYNIAQECLTAIFPKPYNKPEFNRQGKLFDSPIFEYGLFSQVDNYQHVIIWLFDNPQPKEKFNQCYQELLDLFFFRSKVFKAFQDSRIIYQAIAAAYDEIENTIKEIKLITKSDQLTTKILNQLTDKLKDLPQKSLEYTFLLRNLKDYQNTIDINRNNYHEKLRQISAATQDDNLSILETFYKQDCERFDKQINADIGYFEQGSTLLEQATASIRTAPLLTQ</sequence>
<protein>
    <submittedName>
        <fullName evidence="1">Uncharacterized protein</fullName>
    </submittedName>
</protein>
<name>A0A8J7F6A9_9CYAN</name>
<reference evidence="1" key="1">
    <citation type="submission" date="2020-10" db="EMBL/GenBank/DDBJ databases">
        <authorList>
            <person name="Castelo-Branco R."/>
            <person name="Eusebio N."/>
            <person name="Adriana R."/>
            <person name="Vieira A."/>
            <person name="Brugerolle De Fraissinette N."/>
            <person name="Rezende De Castro R."/>
            <person name="Schneider M.P."/>
            <person name="Vasconcelos V."/>
            <person name="Leao P.N."/>
        </authorList>
    </citation>
    <scope>NUCLEOTIDE SEQUENCE</scope>
    <source>
        <strain evidence="1">LEGE 06105</strain>
    </source>
</reference>
<comment type="caution">
    <text evidence="1">The sequence shown here is derived from an EMBL/GenBank/DDBJ whole genome shotgun (WGS) entry which is preliminary data.</text>
</comment>
<evidence type="ECO:0000313" key="1">
    <source>
        <dbReference type="EMBL" id="MBE9215822.1"/>
    </source>
</evidence>
<gene>
    <name evidence="1" type="ORF">IQ247_24700</name>
</gene>
<dbReference type="EMBL" id="JADEWL010000120">
    <property type="protein sequence ID" value="MBE9215822.1"/>
    <property type="molecule type" value="Genomic_DNA"/>
</dbReference>
<dbReference type="AlphaFoldDB" id="A0A8J7F6A9"/>
<keyword evidence="2" id="KW-1185">Reference proteome</keyword>
<accession>A0A8J7F6A9</accession>
<organism evidence="1 2">
    <name type="scientific">Plectonema cf. radiosum LEGE 06105</name>
    <dbReference type="NCBI Taxonomy" id="945769"/>
    <lineage>
        <taxon>Bacteria</taxon>
        <taxon>Bacillati</taxon>
        <taxon>Cyanobacteriota</taxon>
        <taxon>Cyanophyceae</taxon>
        <taxon>Oscillatoriophycideae</taxon>
        <taxon>Oscillatoriales</taxon>
        <taxon>Microcoleaceae</taxon>
        <taxon>Plectonema</taxon>
    </lineage>
</organism>
<dbReference type="RefSeq" id="WP_193924052.1">
    <property type="nucleotide sequence ID" value="NZ_JADEWL010000120.1"/>
</dbReference>
<evidence type="ECO:0000313" key="2">
    <source>
        <dbReference type="Proteomes" id="UP000620559"/>
    </source>
</evidence>
<dbReference type="Proteomes" id="UP000620559">
    <property type="component" value="Unassembled WGS sequence"/>
</dbReference>